<name>A0A8J7P4X1_ATRSP</name>
<dbReference type="SUPFAM" id="SSF81321">
    <property type="entry name" value="Family A G protein-coupled receptor-like"/>
    <property type="match status" value="1"/>
</dbReference>
<keyword evidence="8" id="KW-1185">Reference proteome</keyword>
<evidence type="ECO:0000256" key="1">
    <source>
        <dbReference type="ARBA" id="ARBA00004370"/>
    </source>
</evidence>
<feature type="transmembrane region" description="Helical" evidence="5">
    <location>
        <begin position="177"/>
        <end position="198"/>
    </location>
</feature>
<evidence type="ECO:0000256" key="5">
    <source>
        <dbReference type="SAM" id="Phobius"/>
    </source>
</evidence>
<dbReference type="GO" id="GO:0004984">
    <property type="term" value="F:olfactory receptor activity"/>
    <property type="evidence" value="ECO:0007669"/>
    <property type="project" value="TreeGrafter"/>
</dbReference>
<evidence type="ECO:0000256" key="2">
    <source>
        <dbReference type="ARBA" id="ARBA00022692"/>
    </source>
</evidence>
<accession>A0A8J7P4X1</accession>
<dbReference type="AlphaFoldDB" id="A0A8J7P4X1"/>
<keyword evidence="2 5" id="KW-0812">Transmembrane</keyword>
<feature type="transmembrane region" description="Helical" evidence="5">
    <location>
        <begin position="95"/>
        <end position="120"/>
    </location>
</feature>
<dbReference type="InterPro" id="IPR017452">
    <property type="entry name" value="GPCR_Rhodpsn_7TM"/>
</dbReference>
<evidence type="ECO:0000313" key="8">
    <source>
        <dbReference type="Proteomes" id="UP000736164"/>
    </source>
</evidence>
<evidence type="ECO:0000256" key="3">
    <source>
        <dbReference type="ARBA" id="ARBA00022989"/>
    </source>
</evidence>
<feature type="non-terminal residue" evidence="7">
    <location>
        <position position="1"/>
    </location>
</feature>
<evidence type="ECO:0000259" key="6">
    <source>
        <dbReference type="PROSITE" id="PS50262"/>
    </source>
</evidence>
<feature type="non-terminal residue" evidence="7">
    <location>
        <position position="356"/>
    </location>
</feature>
<feature type="transmembrane region" description="Helical" evidence="5">
    <location>
        <begin position="306"/>
        <end position="328"/>
    </location>
</feature>
<dbReference type="EMBL" id="JAAWVO010076147">
    <property type="protein sequence ID" value="MBN3325542.1"/>
    <property type="molecule type" value="Genomic_DNA"/>
</dbReference>
<evidence type="ECO:0000313" key="7">
    <source>
        <dbReference type="EMBL" id="MBN3325542.1"/>
    </source>
</evidence>
<evidence type="ECO:0000256" key="4">
    <source>
        <dbReference type="ARBA" id="ARBA00023136"/>
    </source>
</evidence>
<comment type="subcellular location">
    <subcellularLocation>
        <location evidence="1">Membrane</location>
    </subcellularLocation>
</comment>
<feature type="domain" description="G-protein coupled receptors family 1 profile" evidence="6">
    <location>
        <begin position="74"/>
        <end position="328"/>
    </location>
</feature>
<keyword evidence="3 5" id="KW-1133">Transmembrane helix</keyword>
<protein>
    <submittedName>
        <fullName evidence="7">GP148 protein</fullName>
    </submittedName>
</protein>
<dbReference type="PROSITE" id="PS50262">
    <property type="entry name" value="G_PROTEIN_RECEP_F1_2"/>
    <property type="match status" value="1"/>
</dbReference>
<reference evidence="7" key="1">
    <citation type="journal article" date="2021" name="Cell">
        <title>Tracing the genetic footprints of vertebrate landing in non-teleost ray-finned fishes.</title>
        <authorList>
            <person name="Bi X."/>
            <person name="Wang K."/>
            <person name="Yang L."/>
            <person name="Pan H."/>
            <person name="Jiang H."/>
            <person name="Wei Q."/>
            <person name="Fang M."/>
            <person name="Yu H."/>
            <person name="Zhu C."/>
            <person name="Cai Y."/>
            <person name="He Y."/>
            <person name="Gan X."/>
            <person name="Zeng H."/>
            <person name="Yu D."/>
            <person name="Zhu Y."/>
            <person name="Jiang H."/>
            <person name="Qiu Q."/>
            <person name="Yang H."/>
            <person name="Zhang Y.E."/>
            <person name="Wang W."/>
            <person name="Zhu M."/>
            <person name="He S."/>
            <person name="Zhang G."/>
        </authorList>
    </citation>
    <scope>NUCLEOTIDE SEQUENCE</scope>
    <source>
        <strain evidence="7">Allg_001</strain>
    </source>
</reference>
<organism evidence="7 8">
    <name type="scientific">Atractosteus spatula</name>
    <name type="common">Alligator gar</name>
    <name type="synonym">Lepisosteus spatula</name>
    <dbReference type="NCBI Taxonomy" id="7917"/>
    <lineage>
        <taxon>Eukaryota</taxon>
        <taxon>Metazoa</taxon>
        <taxon>Chordata</taxon>
        <taxon>Craniata</taxon>
        <taxon>Vertebrata</taxon>
        <taxon>Euteleostomi</taxon>
        <taxon>Actinopterygii</taxon>
        <taxon>Neopterygii</taxon>
        <taxon>Holostei</taxon>
        <taxon>Semionotiformes</taxon>
        <taxon>Lepisosteidae</taxon>
        <taxon>Atractosteus</taxon>
    </lineage>
</organism>
<dbReference type="Proteomes" id="UP000736164">
    <property type="component" value="Unassembled WGS sequence"/>
</dbReference>
<feature type="transmembrane region" description="Helical" evidence="5">
    <location>
        <begin position="132"/>
        <end position="165"/>
    </location>
</feature>
<sequence>MDAEATFLSLLCTFGTWYNSSGSAEGSSKTSNATNSSTGSLERFTVEWQHFSPPWQMSLLQICPILCFLAVLLVIPLILVKVFSNPRMRRETRYLLLANALLCDLMFISFYMLTTCFSAAGVLMSKEACASLLYFLGVFYGAGVLTTKAMVLDTSLAVLLPLRYLSLWPVSRTKKAILMMWLSSLLLPAASVGLFLWYQSSSPCMLQICSLPLLLVLTVNSSRPLRVFLLVALTCLLVCLLLVFCGYVILYYKTRHSGIWRGCFSRAKGTFLIHYLLLFLSCCPALVLVIELLLYTGNGIDLRTDLWVSLVICNILVVLPKTLCPYMYGLRYRDLSKAVLAFYRLKWPRPAVSPLT</sequence>
<dbReference type="GO" id="GO:0016020">
    <property type="term" value="C:membrane"/>
    <property type="evidence" value="ECO:0007669"/>
    <property type="project" value="UniProtKB-SubCell"/>
</dbReference>
<dbReference type="InterPro" id="IPR052921">
    <property type="entry name" value="GPCR1_Superfamily_Member"/>
</dbReference>
<dbReference type="PANTHER" id="PTHR26451">
    <property type="entry name" value="G_PROTEIN_RECEP_F1_2 DOMAIN-CONTAINING PROTEIN"/>
    <property type="match status" value="1"/>
</dbReference>
<comment type="caution">
    <text evidence="7">The sequence shown here is derived from an EMBL/GenBank/DDBJ whole genome shotgun (WGS) entry which is preliminary data.</text>
</comment>
<keyword evidence="4 5" id="KW-0472">Membrane</keyword>
<dbReference type="Gene3D" id="1.20.1070.10">
    <property type="entry name" value="Rhodopsin 7-helix transmembrane proteins"/>
    <property type="match status" value="1"/>
</dbReference>
<feature type="transmembrane region" description="Helical" evidence="5">
    <location>
        <begin position="227"/>
        <end position="252"/>
    </location>
</feature>
<dbReference type="GO" id="GO:0005549">
    <property type="term" value="F:odorant binding"/>
    <property type="evidence" value="ECO:0007669"/>
    <property type="project" value="TreeGrafter"/>
</dbReference>
<proteinExistence type="predicted"/>
<feature type="transmembrane region" description="Helical" evidence="5">
    <location>
        <begin position="272"/>
        <end position="294"/>
    </location>
</feature>
<dbReference type="PANTHER" id="PTHR26451:SF928">
    <property type="entry name" value="G-PROTEIN COUPLED RECEPTOR 148-RELATED"/>
    <property type="match status" value="1"/>
</dbReference>
<feature type="transmembrane region" description="Helical" evidence="5">
    <location>
        <begin position="59"/>
        <end position="83"/>
    </location>
</feature>
<gene>
    <name evidence="7" type="primary">Gpr148_0</name>
    <name evidence="7" type="ORF">GTO95_0016887</name>
</gene>